<sequence>MEAFLEWAIAHDAHLLPSLEVRDGPRGRGLFARSAIRAGVRLCRVPDALRLDPPPSLASSCGSLLALSIRLLHETHVASPPSPYASLLAASTPPRLPLLWPPHECEHLAGTSLLPPGLSPSAAAAAVAAAATRAFDDDVTPRLAAVDAAYLPPQLATRAALSTALAWVISRSVRGTVNYEAQAASVWPYLRADGPPDRADGPFLLPLFDLVNHASREEERSTVLRRAAEGGAFELYAERDIAAGEEVLQSYGPLGAAELLRSYGFVEESPHSSLSATHEELIDALVAISPRRGDRRAKARAKAEERMDALKRAERLPVLFQIGAQEISSHLLTAAQVLVMSDEEYEEWLEVGISLGEEFLDEESLSAVQSCLLNLADGCARRHHAALPAGDKEEADSAAGLCAALRKEEKRVLLAFKKAVLMLQPGCNEGDEEGEGEGEVEEDEEGEGDGDGDGEAEEPNAVEERTVVGDGGVTGEREGEEGRRPSKLAKREAYAA</sequence>
<dbReference type="GO" id="GO:0016279">
    <property type="term" value="F:protein-lysine N-methyltransferase activity"/>
    <property type="evidence" value="ECO:0007669"/>
    <property type="project" value="TreeGrafter"/>
</dbReference>
<gene>
    <name evidence="3" type="ORF">AB1Y20_013597</name>
</gene>
<proteinExistence type="predicted"/>
<dbReference type="PANTHER" id="PTHR13271:SF151">
    <property type="entry name" value="SET DOMAIN-CONTAINING PROTEIN 4"/>
    <property type="match status" value="1"/>
</dbReference>
<name>A0AB34IFK0_PRYPA</name>
<dbReference type="SUPFAM" id="SSF82199">
    <property type="entry name" value="SET domain"/>
    <property type="match status" value="1"/>
</dbReference>
<dbReference type="InterPro" id="IPR046341">
    <property type="entry name" value="SET_dom_sf"/>
</dbReference>
<dbReference type="AlphaFoldDB" id="A0AB34IFK0"/>
<feature type="compositionally biased region" description="Basic and acidic residues" evidence="1">
    <location>
        <begin position="475"/>
        <end position="496"/>
    </location>
</feature>
<dbReference type="Proteomes" id="UP001515480">
    <property type="component" value="Unassembled WGS sequence"/>
</dbReference>
<dbReference type="PANTHER" id="PTHR13271">
    <property type="entry name" value="UNCHARACTERIZED PUTATIVE METHYLTRANSFERASE"/>
    <property type="match status" value="1"/>
</dbReference>
<dbReference type="InterPro" id="IPR001214">
    <property type="entry name" value="SET_dom"/>
</dbReference>
<dbReference type="EMBL" id="JBGBPQ010000026">
    <property type="protein sequence ID" value="KAL1499083.1"/>
    <property type="molecule type" value="Genomic_DNA"/>
</dbReference>
<feature type="compositionally biased region" description="Acidic residues" evidence="1">
    <location>
        <begin position="429"/>
        <end position="461"/>
    </location>
</feature>
<keyword evidence="4" id="KW-1185">Reference proteome</keyword>
<comment type="caution">
    <text evidence="3">The sequence shown here is derived from an EMBL/GenBank/DDBJ whole genome shotgun (WGS) entry which is preliminary data.</text>
</comment>
<evidence type="ECO:0000259" key="2">
    <source>
        <dbReference type="PROSITE" id="PS50280"/>
    </source>
</evidence>
<feature type="region of interest" description="Disordered" evidence="1">
    <location>
        <begin position="426"/>
        <end position="496"/>
    </location>
</feature>
<dbReference type="PROSITE" id="PS50280">
    <property type="entry name" value="SET"/>
    <property type="match status" value="1"/>
</dbReference>
<reference evidence="3 4" key="1">
    <citation type="journal article" date="2024" name="Science">
        <title>Giant polyketide synthase enzymes in the biosynthesis of giant marine polyether toxins.</title>
        <authorList>
            <person name="Fallon T.R."/>
            <person name="Shende V.V."/>
            <person name="Wierzbicki I.H."/>
            <person name="Pendleton A.L."/>
            <person name="Watervoot N.F."/>
            <person name="Auber R.P."/>
            <person name="Gonzalez D.J."/>
            <person name="Wisecaver J.H."/>
            <person name="Moore B.S."/>
        </authorList>
    </citation>
    <scope>NUCLEOTIDE SEQUENCE [LARGE SCALE GENOMIC DNA]</scope>
    <source>
        <strain evidence="3 4">12B1</strain>
    </source>
</reference>
<feature type="domain" description="SET" evidence="2">
    <location>
        <begin position="17"/>
        <end position="252"/>
    </location>
</feature>
<dbReference type="Pfam" id="PF00856">
    <property type="entry name" value="SET"/>
    <property type="match status" value="1"/>
</dbReference>
<dbReference type="Gene3D" id="3.90.1410.10">
    <property type="entry name" value="set domain protein methyltransferase, domain 1"/>
    <property type="match status" value="1"/>
</dbReference>
<organism evidence="3 4">
    <name type="scientific">Prymnesium parvum</name>
    <name type="common">Toxic golden alga</name>
    <dbReference type="NCBI Taxonomy" id="97485"/>
    <lineage>
        <taxon>Eukaryota</taxon>
        <taxon>Haptista</taxon>
        <taxon>Haptophyta</taxon>
        <taxon>Prymnesiophyceae</taxon>
        <taxon>Prymnesiales</taxon>
        <taxon>Prymnesiaceae</taxon>
        <taxon>Prymnesium</taxon>
    </lineage>
</organism>
<dbReference type="CDD" id="cd10527">
    <property type="entry name" value="SET_LSMT"/>
    <property type="match status" value="1"/>
</dbReference>
<dbReference type="InterPro" id="IPR050600">
    <property type="entry name" value="SETD3_SETD6_MTase"/>
</dbReference>
<accession>A0AB34IFK0</accession>
<evidence type="ECO:0000313" key="4">
    <source>
        <dbReference type="Proteomes" id="UP001515480"/>
    </source>
</evidence>
<evidence type="ECO:0000313" key="3">
    <source>
        <dbReference type="EMBL" id="KAL1499083.1"/>
    </source>
</evidence>
<evidence type="ECO:0000256" key="1">
    <source>
        <dbReference type="SAM" id="MobiDB-lite"/>
    </source>
</evidence>
<protein>
    <recommendedName>
        <fullName evidence="2">SET domain-containing protein</fullName>
    </recommendedName>
</protein>